<evidence type="ECO:0000313" key="2">
    <source>
        <dbReference type="EMBL" id="QJH96660.1"/>
    </source>
</evidence>
<proteinExistence type="predicted"/>
<sequence length="75" mass="8093">MAVKKMELVGDATRTVRAKAHLERLENANGKRLLVDLDAEGHAALKALLVAGYGETNKAVVNRALVAASKRIRKT</sequence>
<protein>
    <submittedName>
        <fullName evidence="1">Uncharacterized protein</fullName>
    </submittedName>
</protein>
<evidence type="ECO:0000313" key="1">
    <source>
        <dbReference type="EMBL" id="QJA47342.1"/>
    </source>
</evidence>
<dbReference type="AlphaFoldDB" id="A0A6H1ZIN8"/>
<name>A0A6H1ZIN8_9ZZZZ</name>
<dbReference type="EMBL" id="MT144039">
    <property type="protein sequence ID" value="QJA47342.1"/>
    <property type="molecule type" value="Genomic_DNA"/>
</dbReference>
<accession>A0A6H1ZIN8</accession>
<reference evidence="1" key="1">
    <citation type="submission" date="2020-03" db="EMBL/GenBank/DDBJ databases">
        <title>The deep terrestrial virosphere.</title>
        <authorList>
            <person name="Holmfeldt K."/>
            <person name="Nilsson E."/>
            <person name="Simone D."/>
            <person name="Lopez-Fernandez M."/>
            <person name="Wu X."/>
            <person name="de Brujin I."/>
            <person name="Lundin D."/>
            <person name="Andersson A."/>
            <person name="Bertilsson S."/>
            <person name="Dopson M."/>
        </authorList>
    </citation>
    <scope>NUCLEOTIDE SEQUENCE</scope>
    <source>
        <strain evidence="1">TM448A00646</strain>
        <strain evidence="2">TM448B00781</strain>
    </source>
</reference>
<organism evidence="1">
    <name type="scientific">viral metagenome</name>
    <dbReference type="NCBI Taxonomy" id="1070528"/>
    <lineage>
        <taxon>unclassified sequences</taxon>
        <taxon>metagenomes</taxon>
        <taxon>organismal metagenomes</taxon>
    </lineage>
</organism>
<dbReference type="EMBL" id="MT144657">
    <property type="protein sequence ID" value="QJH96660.1"/>
    <property type="molecule type" value="Genomic_DNA"/>
</dbReference>
<gene>
    <name evidence="1" type="ORF">TM448A00646_0048</name>
    <name evidence="2" type="ORF">TM448B00781_0048</name>
</gene>